<dbReference type="Gene3D" id="3.80.10.10">
    <property type="entry name" value="Ribonuclease Inhibitor"/>
    <property type="match status" value="3"/>
</dbReference>
<dbReference type="CDD" id="cd14256">
    <property type="entry name" value="Dockerin_I"/>
    <property type="match status" value="1"/>
</dbReference>
<dbReference type="Gene3D" id="1.10.1330.10">
    <property type="entry name" value="Dockerin domain"/>
    <property type="match status" value="1"/>
</dbReference>
<name>D4LC71_RUMC1</name>
<accession>D4LC71</accession>
<dbReference type="SUPFAM" id="SSF52058">
    <property type="entry name" value="L domain-like"/>
    <property type="match status" value="1"/>
</dbReference>
<dbReference type="PATRIC" id="fig|213810.4.peg.960"/>
<dbReference type="GO" id="GO:0004553">
    <property type="term" value="F:hydrolase activity, hydrolyzing O-glycosyl compounds"/>
    <property type="evidence" value="ECO:0007669"/>
    <property type="project" value="InterPro"/>
</dbReference>
<reference evidence="3" key="2">
    <citation type="submission" date="2010-03" db="EMBL/GenBank/DDBJ databases">
        <authorList>
            <person name="Pajon A."/>
        </authorList>
    </citation>
    <scope>NUCLEOTIDE SEQUENCE</scope>
    <source>
        <strain evidence="3">Type strain: 18P13</strain>
    </source>
</reference>
<proteinExistence type="predicted"/>
<dbReference type="InterPro" id="IPR053139">
    <property type="entry name" value="Surface_bspA-like"/>
</dbReference>
<dbReference type="Pfam" id="PF13306">
    <property type="entry name" value="LRR_5"/>
    <property type="match status" value="4"/>
</dbReference>
<dbReference type="InterPro" id="IPR016134">
    <property type="entry name" value="Dockerin_dom"/>
</dbReference>
<evidence type="ECO:0000313" key="4">
    <source>
        <dbReference type="Proteomes" id="UP000007054"/>
    </source>
</evidence>
<dbReference type="PANTHER" id="PTHR45661:SF3">
    <property type="entry name" value="IG-LIKE DOMAIN-CONTAINING PROTEIN"/>
    <property type="match status" value="1"/>
</dbReference>
<evidence type="ECO:0000256" key="1">
    <source>
        <dbReference type="SAM" id="SignalP"/>
    </source>
</evidence>
<dbReference type="InterPro" id="IPR002105">
    <property type="entry name" value="Dockerin_1_rpt"/>
</dbReference>
<keyword evidence="1" id="KW-0732">Signal</keyword>
<feature type="signal peptide" evidence="1">
    <location>
        <begin position="1"/>
        <end position="31"/>
    </location>
</feature>
<feature type="domain" description="Dockerin" evidence="2">
    <location>
        <begin position="713"/>
        <end position="775"/>
    </location>
</feature>
<dbReference type="AlphaFoldDB" id="D4LC71"/>
<organism evidence="3 4">
    <name type="scientific">Ruminococcus champanellensis (strain DSM 18848 / JCM 17042 / KCTC 15320 / 18P13)</name>
    <dbReference type="NCBI Taxonomy" id="213810"/>
    <lineage>
        <taxon>Bacteria</taxon>
        <taxon>Bacillati</taxon>
        <taxon>Bacillota</taxon>
        <taxon>Clostridia</taxon>
        <taxon>Eubacteriales</taxon>
        <taxon>Oscillospiraceae</taxon>
        <taxon>Ruminococcus</taxon>
    </lineage>
</organism>
<dbReference type="InterPro" id="IPR026906">
    <property type="entry name" value="LRR_5"/>
</dbReference>
<dbReference type="RefSeq" id="WP_015558123.1">
    <property type="nucleotide sequence ID" value="NC_021039.1"/>
</dbReference>
<keyword evidence="4" id="KW-1185">Reference proteome</keyword>
<evidence type="ECO:0000259" key="2">
    <source>
        <dbReference type="PROSITE" id="PS51766"/>
    </source>
</evidence>
<dbReference type="Gene3D" id="3.40.50.12480">
    <property type="match status" value="2"/>
</dbReference>
<dbReference type="BioCyc" id="RCHA213810:RUM_RS05085-MONOMER"/>
<dbReference type="InterPro" id="IPR032675">
    <property type="entry name" value="LRR_dom_sf"/>
</dbReference>
<dbReference type="PANTHER" id="PTHR45661">
    <property type="entry name" value="SURFACE ANTIGEN"/>
    <property type="match status" value="1"/>
</dbReference>
<dbReference type="STRING" id="213810.RUM_10590"/>
<dbReference type="Pfam" id="PF00404">
    <property type="entry name" value="Dockerin_1"/>
    <property type="match status" value="1"/>
</dbReference>
<dbReference type="SUPFAM" id="SSF63446">
    <property type="entry name" value="Type I dockerin domain"/>
    <property type="match status" value="1"/>
</dbReference>
<feature type="chain" id="PRO_5003061180" description="Dockerin domain-containing protein" evidence="1">
    <location>
        <begin position="32"/>
        <end position="775"/>
    </location>
</feature>
<dbReference type="HOGENOM" id="CLU_027274_0_0_9"/>
<dbReference type="EMBL" id="FP929052">
    <property type="protein sequence ID" value="CBL17216.1"/>
    <property type="molecule type" value="Genomic_DNA"/>
</dbReference>
<dbReference type="KEGG" id="rch:RUM_10590"/>
<sequence length="775" mass="84563">MIIRKFFSIVITVCLSLASIPLIPHSMIAEAATTTSGTCGDNLTWNFSDGVLTISGVGTMMEGELYSDYPWADIRLSITEVVIEEGVKSIGKDAFRIAMALTSVHLPSSVERISESAFADCDRLMSIAVATSNPYFASSNGILYNNDKTTLLIYPGGKSEKCYIIPDGVTSIGNYAFYSCDKLKTVTIPSSVKKIDAYAFRLCESLIQVNTTDGLISIGDYAFAGCRALRAFNTPGTVTSIGAYAFSSCTRLKTVNLPDSLTNIGKFAFYSCDELENIHIPESIITLNDGVFGRCESLSSIIIPKNITNIGYYAFGYCQKLSSVVIFGDVESIGDMAFAGCTSLATIAINGPESEIFDAESTINSNVVIYGHSGSTAQSYAKKYDRLFHELLSGTCGDNVEWILTPNGTLTIAGNGAMKNSQAFYNYNAPWRDEFLTNVIIDDGVTGIGAFSFKDCFDLKQVAIPDSLTSIGGYAFCNCEALMSLNIPASVVHIGELAFEDCRRMGSVGIENPDCEIFGAKDTLYPGSVVYGYKSSTAESYAKEYGRKFVECNIGSCGESLTWKYLDGALTISGTGEMTDYSFISSPPWKKYQDKITKVIIEEGVENVGDWAFRYFNNINSVIIPDSITSIGTWAFGDCYQLTSVILPENVTKVDIVAFENCCNLQSVSIYNPDCEIYGHRNTIPSDIIYGYQGSTAESYSKNYSISFIPLDTFLVKGDVNADGIFDIADVVLLQKWLLAVPNTHLADWKAADFCEDEKLDVFDLCLMKRKLING</sequence>
<gene>
    <name evidence="3" type="ordered locus">RUM_10590</name>
</gene>
<dbReference type="PROSITE" id="PS51766">
    <property type="entry name" value="DOCKERIN"/>
    <property type="match status" value="1"/>
</dbReference>
<evidence type="ECO:0000313" key="3">
    <source>
        <dbReference type="EMBL" id="CBL17216.1"/>
    </source>
</evidence>
<dbReference type="InterPro" id="IPR036439">
    <property type="entry name" value="Dockerin_dom_sf"/>
</dbReference>
<dbReference type="GeneID" id="83155809"/>
<reference evidence="3" key="1">
    <citation type="submission" date="2010-03" db="EMBL/GenBank/DDBJ databases">
        <title>The genome sequence of Ruminococcus sp. 18P13.</title>
        <authorList>
            <consortium name="metaHIT consortium -- http://www.metahit.eu/"/>
            <person name="Pajon A."/>
            <person name="Turner K."/>
            <person name="Parkhill J."/>
            <person name="Bernalier A."/>
        </authorList>
    </citation>
    <scope>NUCLEOTIDE SEQUENCE [LARGE SCALE GENOMIC DNA]</scope>
    <source>
        <strain evidence="3">Type strain: 18P13</strain>
    </source>
</reference>
<dbReference type="Proteomes" id="UP000007054">
    <property type="component" value="Chromosome"/>
</dbReference>
<dbReference type="GO" id="GO:0000272">
    <property type="term" value="P:polysaccharide catabolic process"/>
    <property type="evidence" value="ECO:0007669"/>
    <property type="project" value="InterPro"/>
</dbReference>
<protein>
    <recommendedName>
        <fullName evidence="2">Dockerin domain-containing protein</fullName>
    </recommendedName>
</protein>